<evidence type="ECO:0000256" key="3">
    <source>
        <dbReference type="ARBA" id="ARBA00022448"/>
    </source>
</evidence>
<dbReference type="EMBL" id="JALEMU010000015">
    <property type="protein sequence ID" value="MCI5754781.1"/>
    <property type="molecule type" value="Genomic_DNA"/>
</dbReference>
<organism evidence="10 11">
    <name type="scientific">Candidatus Colimorpha enterica</name>
    <dbReference type="NCBI Taxonomy" id="3083063"/>
    <lineage>
        <taxon>Bacteria</taxon>
        <taxon>Pseudomonadati</taxon>
        <taxon>Bacteroidota</taxon>
        <taxon>Bacteroidia</taxon>
        <taxon>Bacteroidales</taxon>
        <taxon>Candidatus Colimorpha</taxon>
    </lineage>
</organism>
<dbReference type="Gene3D" id="3.30.70.1350">
    <property type="entry name" value="Cation efflux protein, cytoplasmic domain"/>
    <property type="match status" value="1"/>
</dbReference>
<name>A0AAE3FEE3_9BACT</name>
<dbReference type="InterPro" id="IPR027469">
    <property type="entry name" value="Cation_efflux_TMD_sf"/>
</dbReference>
<dbReference type="AlphaFoldDB" id="A0AAE3FEE3"/>
<comment type="caution">
    <text evidence="10">The sequence shown here is derived from an EMBL/GenBank/DDBJ whole genome shotgun (WGS) entry which is preliminary data.</text>
</comment>
<dbReference type="InterPro" id="IPR058533">
    <property type="entry name" value="Cation_efflux_TM"/>
</dbReference>
<evidence type="ECO:0000313" key="11">
    <source>
        <dbReference type="Proteomes" id="UP001139365"/>
    </source>
</evidence>
<dbReference type="InterPro" id="IPR027470">
    <property type="entry name" value="Cation_efflux_CTD"/>
</dbReference>
<protein>
    <submittedName>
        <fullName evidence="10">Cation diffusion facilitator family transporter</fullName>
    </submittedName>
</protein>
<feature type="domain" description="Cation efflux protein cytoplasmic" evidence="9">
    <location>
        <begin position="230"/>
        <end position="303"/>
    </location>
</feature>
<dbReference type="Proteomes" id="UP001139365">
    <property type="component" value="Unassembled WGS sequence"/>
</dbReference>
<accession>A0AAE3FEE3</accession>
<feature type="transmembrane region" description="Helical" evidence="7">
    <location>
        <begin position="95"/>
        <end position="112"/>
    </location>
</feature>
<proteinExistence type="inferred from homology"/>
<evidence type="ECO:0000259" key="8">
    <source>
        <dbReference type="Pfam" id="PF01545"/>
    </source>
</evidence>
<dbReference type="InterPro" id="IPR050291">
    <property type="entry name" value="CDF_Transporter"/>
</dbReference>
<keyword evidence="3" id="KW-0813">Transport</keyword>
<evidence type="ECO:0000256" key="2">
    <source>
        <dbReference type="ARBA" id="ARBA00008114"/>
    </source>
</evidence>
<dbReference type="NCBIfam" id="TIGR01297">
    <property type="entry name" value="CDF"/>
    <property type="match status" value="1"/>
</dbReference>
<sequence length="389" mass="42029">MIELLSKIFIKNRDDPTSPETRRAYGTLCGAVGIAFNILLSIAKLIGASLTGSVSVAADAMNNLSDAGSSAVTLVGFRLAGQKPDHTHPFGHGRIEYISGFIVSMIIILMGFELGKSSVEKIISRETSEFSVVTVVILALSIAVKLYMYLYNTAIAKKISSAAMRATAADSLSDCIATGAVLVCTVVSGFSSLPLDGWCGLAVSVFILRSGIMTAKDTLDPLLGTPPDAGFVDRIKSIVMSYPEVSGMHDLIVHNYGPGRTMISLHAEVPQTVNILEIHDTIDNIERRLASELNCNAVIHMDPIATDDELTVSTREKVAELVRALDPAITIHDFRMVVGQTHTNLIFDMVIPFAFRLSDNEVKAETDRLVKVISPDYHAVVNIDKSYTD</sequence>
<dbReference type="SUPFAM" id="SSF161111">
    <property type="entry name" value="Cation efflux protein transmembrane domain-like"/>
    <property type="match status" value="1"/>
</dbReference>
<evidence type="ECO:0000256" key="1">
    <source>
        <dbReference type="ARBA" id="ARBA00004141"/>
    </source>
</evidence>
<dbReference type="SUPFAM" id="SSF160240">
    <property type="entry name" value="Cation efflux protein cytoplasmic domain-like"/>
    <property type="match status" value="1"/>
</dbReference>
<gene>
    <name evidence="10" type="ORF">MR241_00620</name>
</gene>
<evidence type="ECO:0000313" key="10">
    <source>
        <dbReference type="EMBL" id="MCI5754781.1"/>
    </source>
</evidence>
<dbReference type="Pfam" id="PF16916">
    <property type="entry name" value="ZT_dimer"/>
    <property type="match status" value="1"/>
</dbReference>
<evidence type="ECO:0000256" key="5">
    <source>
        <dbReference type="ARBA" id="ARBA00022989"/>
    </source>
</evidence>
<dbReference type="PANTHER" id="PTHR43840:SF50">
    <property type="entry name" value="MANGANESE EFFLUX SYSTEM PROTEIN MNES"/>
    <property type="match status" value="1"/>
</dbReference>
<dbReference type="PANTHER" id="PTHR43840">
    <property type="entry name" value="MITOCHONDRIAL METAL TRANSPORTER 1-RELATED"/>
    <property type="match status" value="1"/>
</dbReference>
<comment type="similarity">
    <text evidence="2">Belongs to the cation diffusion facilitator (CDF) transporter (TC 2.A.4) family.</text>
</comment>
<evidence type="ECO:0000256" key="7">
    <source>
        <dbReference type="SAM" id="Phobius"/>
    </source>
</evidence>
<feature type="transmembrane region" description="Helical" evidence="7">
    <location>
        <begin position="132"/>
        <end position="151"/>
    </location>
</feature>
<dbReference type="FunFam" id="1.20.1510.10:FF:000006">
    <property type="entry name" value="Divalent cation efflux transporter"/>
    <property type="match status" value="1"/>
</dbReference>
<keyword evidence="5 7" id="KW-1133">Transmembrane helix</keyword>
<dbReference type="Gene3D" id="1.20.1510.10">
    <property type="entry name" value="Cation efflux protein transmembrane domain"/>
    <property type="match status" value="1"/>
</dbReference>
<feature type="domain" description="Cation efflux protein transmembrane" evidence="8">
    <location>
        <begin position="32"/>
        <end position="223"/>
    </location>
</feature>
<dbReference type="GO" id="GO:0016020">
    <property type="term" value="C:membrane"/>
    <property type="evidence" value="ECO:0007669"/>
    <property type="project" value="UniProtKB-SubCell"/>
</dbReference>
<feature type="transmembrane region" description="Helical" evidence="7">
    <location>
        <begin position="24"/>
        <end position="43"/>
    </location>
</feature>
<evidence type="ECO:0000259" key="9">
    <source>
        <dbReference type="Pfam" id="PF16916"/>
    </source>
</evidence>
<reference evidence="10 11" key="1">
    <citation type="submission" date="2022-03" db="EMBL/GenBank/DDBJ databases">
        <title>Metagenome-assembled genomes from swine fecal metagenomes.</title>
        <authorList>
            <person name="Holman D.B."/>
            <person name="Kommadath A."/>
        </authorList>
    </citation>
    <scope>NUCLEOTIDE SEQUENCE [LARGE SCALE GENOMIC DNA]</scope>
    <source>
        <strain evidence="10">SUG147</strain>
    </source>
</reference>
<dbReference type="Pfam" id="PF01545">
    <property type="entry name" value="Cation_efflux"/>
    <property type="match status" value="1"/>
</dbReference>
<dbReference type="InterPro" id="IPR002524">
    <property type="entry name" value="Cation_efflux"/>
</dbReference>
<comment type="subcellular location">
    <subcellularLocation>
        <location evidence="1">Membrane</location>
        <topology evidence="1">Multi-pass membrane protein</topology>
    </subcellularLocation>
</comment>
<keyword evidence="6 7" id="KW-0472">Membrane</keyword>
<evidence type="ECO:0000256" key="6">
    <source>
        <dbReference type="ARBA" id="ARBA00023136"/>
    </source>
</evidence>
<keyword evidence="4 7" id="KW-0812">Transmembrane</keyword>
<dbReference type="InterPro" id="IPR036837">
    <property type="entry name" value="Cation_efflux_CTD_sf"/>
</dbReference>
<evidence type="ECO:0000256" key="4">
    <source>
        <dbReference type="ARBA" id="ARBA00022692"/>
    </source>
</evidence>
<dbReference type="GO" id="GO:0008324">
    <property type="term" value="F:monoatomic cation transmembrane transporter activity"/>
    <property type="evidence" value="ECO:0007669"/>
    <property type="project" value="InterPro"/>
</dbReference>